<dbReference type="InterPro" id="IPR011658">
    <property type="entry name" value="PA14_dom"/>
</dbReference>
<evidence type="ECO:0000313" key="4">
    <source>
        <dbReference type="Proteomes" id="UP000317648"/>
    </source>
</evidence>
<evidence type="ECO:0000259" key="2">
    <source>
        <dbReference type="PROSITE" id="PS51820"/>
    </source>
</evidence>
<dbReference type="InterPro" id="IPR016024">
    <property type="entry name" value="ARM-type_fold"/>
</dbReference>
<feature type="chain" id="PRO_5021911103" evidence="1">
    <location>
        <begin position="29"/>
        <end position="1039"/>
    </location>
</feature>
<dbReference type="CDD" id="cd01834">
    <property type="entry name" value="SGNH_hydrolase_like_2"/>
    <property type="match status" value="1"/>
</dbReference>
<dbReference type="AlphaFoldDB" id="A0A518E0X8"/>
<feature type="signal peptide" evidence="1">
    <location>
        <begin position="1"/>
        <end position="28"/>
    </location>
</feature>
<dbReference type="Gene3D" id="3.40.50.1110">
    <property type="entry name" value="SGNH hydrolase"/>
    <property type="match status" value="1"/>
</dbReference>
<dbReference type="SUPFAM" id="SSF52266">
    <property type="entry name" value="SGNH hydrolase"/>
    <property type="match status" value="1"/>
</dbReference>
<keyword evidence="4" id="KW-1185">Reference proteome</keyword>
<dbReference type="SUPFAM" id="SSF48371">
    <property type="entry name" value="ARM repeat"/>
    <property type="match status" value="1"/>
</dbReference>
<dbReference type="Pfam" id="PF07691">
    <property type="entry name" value="PA14"/>
    <property type="match status" value="1"/>
</dbReference>
<organism evidence="3 4">
    <name type="scientific">Lignipirellula cremea</name>
    <dbReference type="NCBI Taxonomy" id="2528010"/>
    <lineage>
        <taxon>Bacteria</taxon>
        <taxon>Pseudomonadati</taxon>
        <taxon>Planctomycetota</taxon>
        <taxon>Planctomycetia</taxon>
        <taxon>Pirellulales</taxon>
        <taxon>Pirellulaceae</taxon>
        <taxon>Lignipirellula</taxon>
    </lineage>
</organism>
<dbReference type="InterPro" id="IPR036514">
    <property type="entry name" value="SGNH_hydro_sf"/>
</dbReference>
<dbReference type="SUPFAM" id="SSF63829">
    <property type="entry name" value="Calcium-dependent phosphotriesterase"/>
    <property type="match status" value="1"/>
</dbReference>
<feature type="domain" description="PA14" evidence="2">
    <location>
        <begin position="30"/>
        <end position="176"/>
    </location>
</feature>
<evidence type="ECO:0000313" key="3">
    <source>
        <dbReference type="EMBL" id="QDU97711.1"/>
    </source>
</evidence>
<dbReference type="EMBL" id="CP036433">
    <property type="protein sequence ID" value="QDU97711.1"/>
    <property type="molecule type" value="Genomic_DNA"/>
</dbReference>
<dbReference type="InterPro" id="IPR011989">
    <property type="entry name" value="ARM-like"/>
</dbReference>
<dbReference type="SMART" id="SM00758">
    <property type="entry name" value="PA14"/>
    <property type="match status" value="1"/>
</dbReference>
<dbReference type="InterPro" id="IPR013428">
    <property type="entry name" value="Membrane-bound_put_N"/>
</dbReference>
<dbReference type="PANTHER" id="PTHR33546:SF1">
    <property type="entry name" value="LARGE, MULTIFUNCTIONAL SECRETED PROTEIN"/>
    <property type="match status" value="1"/>
</dbReference>
<evidence type="ECO:0000256" key="1">
    <source>
        <dbReference type="SAM" id="SignalP"/>
    </source>
</evidence>
<dbReference type="InterPro" id="IPR037524">
    <property type="entry name" value="PA14/GLEYA"/>
</dbReference>
<protein>
    <submittedName>
        <fullName evidence="3">PA14 domain protein</fullName>
    </submittedName>
</protein>
<proteinExistence type="predicted"/>
<dbReference type="Pfam" id="PF13472">
    <property type="entry name" value="Lipase_GDSL_2"/>
    <property type="match status" value="1"/>
</dbReference>
<dbReference type="NCBIfam" id="TIGR02604">
    <property type="entry name" value="Piru_Ver_Nterm"/>
    <property type="match status" value="1"/>
</dbReference>
<dbReference type="OrthoDB" id="228131at2"/>
<dbReference type="Gene3D" id="2.120.10.30">
    <property type="entry name" value="TolB, C-terminal domain"/>
    <property type="match status" value="1"/>
</dbReference>
<keyword evidence="1" id="KW-0732">Signal</keyword>
<dbReference type="KEGG" id="lcre:Pla8534_55640"/>
<dbReference type="InterPro" id="IPR011042">
    <property type="entry name" value="6-blade_b-propeller_TolB-like"/>
</dbReference>
<name>A0A518E0X8_9BACT</name>
<reference evidence="3 4" key="1">
    <citation type="submission" date="2019-02" db="EMBL/GenBank/DDBJ databases">
        <title>Deep-cultivation of Planctomycetes and their phenomic and genomic characterization uncovers novel biology.</title>
        <authorList>
            <person name="Wiegand S."/>
            <person name="Jogler M."/>
            <person name="Boedeker C."/>
            <person name="Pinto D."/>
            <person name="Vollmers J."/>
            <person name="Rivas-Marin E."/>
            <person name="Kohn T."/>
            <person name="Peeters S.H."/>
            <person name="Heuer A."/>
            <person name="Rast P."/>
            <person name="Oberbeckmann S."/>
            <person name="Bunk B."/>
            <person name="Jeske O."/>
            <person name="Meyerdierks A."/>
            <person name="Storesund J.E."/>
            <person name="Kallscheuer N."/>
            <person name="Luecker S."/>
            <person name="Lage O.M."/>
            <person name="Pohl T."/>
            <person name="Merkel B.J."/>
            <person name="Hornburger P."/>
            <person name="Mueller R.-W."/>
            <person name="Bruemmer F."/>
            <person name="Labrenz M."/>
            <person name="Spormann A.M."/>
            <person name="Op den Camp H."/>
            <person name="Overmann J."/>
            <person name="Amann R."/>
            <person name="Jetten M.S.M."/>
            <person name="Mascher T."/>
            <person name="Medema M.H."/>
            <person name="Devos D.P."/>
            <person name="Kaster A.-K."/>
            <person name="Ovreas L."/>
            <person name="Rohde M."/>
            <person name="Galperin M.Y."/>
            <person name="Jogler C."/>
        </authorList>
    </citation>
    <scope>NUCLEOTIDE SEQUENCE [LARGE SCALE GENOMIC DNA]</scope>
    <source>
        <strain evidence="3 4">Pla85_3_4</strain>
    </source>
</reference>
<dbReference type="InterPro" id="IPR055557">
    <property type="entry name" value="DUF7133"/>
</dbReference>
<dbReference type="InterPro" id="IPR013830">
    <property type="entry name" value="SGNH_hydro"/>
</dbReference>
<gene>
    <name evidence="3" type="ORF">Pla8534_55640</name>
</gene>
<dbReference type="Pfam" id="PF13646">
    <property type="entry name" value="HEAT_2"/>
    <property type="match status" value="1"/>
</dbReference>
<sequence precursor="true">MLCMNHWSRWLTPLAMLGALLAPRFAAADDTSPGLIADVYLLDKPITKLADAPQNTKPTRQVIEANVDIGSPARLSVLAGSGEQVFVRWAGEIQIDETAKHTFILNSDDGSRLLIDGKVVVDHDGLHGATEARADARLTAGRHQVVVEYFNNTGGAMCALSWRVTPGGQQVIPAGVFFHDKAAAAAIPKPQPAPKFSLSKGLRISIVGNTLAERMQHDGWMETLLQAASPGKELTFRNLGFSADSLTVQNRVDGFGSQDEWLARTQADAIFAFFGFNESFAGEAGLEAFKSDLSQTLDRWLRQQYNGQSPPAIVLFSPIAQENLNTPNLPDGLAGNPQIKQYADAIAEVATARGVKYVDLFTPTLAAYQREAKPLTINGVHLNERGNRVVGEAIAAALGAASDLDETLLEKLRQAVVDKNFYYFNRYQTTDGYNVHGGRSHKVYAGVSNREVMMREMEILEAMATNRDQRIWALAQGQDLAVDDNDTPAFIPTPTNFPGPGKNGEHVYLSGEEALAKMKVAEGLKVELFASEEQFPELINPVQMAFDPQGRLFCCAWPSYPHWTPKDKMDDKLLILIDNDGDGKADECKTFADGLHNPTGFEFWGGGVLVAMAPDILFLKDTDGDDQADVRMRVLHGISSGDTHHAANSFTIGPGGALYFQEGTFHRSSIETPYGPVRNLDGCMWRFEPGTWKVHRHIPYGFANPHGHVYDYWGQGFMHDGTGAVPYHETLFSGHLPYPDRHGRAPELYKKRTRPCPATEILSSSHFPPESQGNLLVENVIGFQGILQYKVTPDGSSFQGKEIEPIIESTDLNFRPVDLEIGPDGALYFTDWQNPIIGHLQHHIRDPNRDKKHGRVYRITCEGRDLIQPVPVAGEPIPALLELLKSHEDRVRYRAKIELSSRDSAAVTAAVDKWAAALDKADPDYAHNLLEALWVHQYHNVVNEALLRQVLRSDDHRARAAATRVLGYWHDRVKDPLDLLLAQVTDEHPLVRLEAVRALSFIPQEEAQLIALEAANLPMDAYLEYTFNETMKTLTKLSK</sequence>
<dbReference type="Proteomes" id="UP000317648">
    <property type="component" value="Chromosome"/>
</dbReference>
<dbReference type="PANTHER" id="PTHR33546">
    <property type="entry name" value="LARGE, MULTIFUNCTIONAL SECRETED PROTEIN-RELATED"/>
    <property type="match status" value="1"/>
</dbReference>
<dbReference type="Gene3D" id="3.90.182.10">
    <property type="entry name" value="Toxin - Anthrax Protective Antigen,domain 1"/>
    <property type="match status" value="1"/>
</dbReference>
<dbReference type="Pfam" id="PF23500">
    <property type="entry name" value="DUF7133"/>
    <property type="match status" value="2"/>
</dbReference>
<accession>A0A518E0X8</accession>
<dbReference type="PROSITE" id="PS51820">
    <property type="entry name" value="PA14"/>
    <property type="match status" value="1"/>
</dbReference>
<dbReference type="SUPFAM" id="SSF56988">
    <property type="entry name" value="Anthrax protective antigen"/>
    <property type="match status" value="1"/>
</dbReference>
<dbReference type="GO" id="GO:0016788">
    <property type="term" value="F:hydrolase activity, acting on ester bonds"/>
    <property type="evidence" value="ECO:0007669"/>
    <property type="project" value="UniProtKB-ARBA"/>
</dbReference>
<dbReference type="Gene3D" id="1.25.10.10">
    <property type="entry name" value="Leucine-rich Repeat Variant"/>
    <property type="match status" value="1"/>
</dbReference>